<dbReference type="Gene3D" id="2.60.40.2140">
    <property type="entry name" value="Beta-1,3-glucan-recognition protein, N-terminal domain"/>
    <property type="match status" value="2"/>
</dbReference>
<name>A0A336MY82_CULSO</name>
<dbReference type="Pfam" id="PF15886">
    <property type="entry name" value="CBM39"/>
    <property type="match status" value="2"/>
</dbReference>
<feature type="domain" description="CBM39" evidence="2">
    <location>
        <begin position="26"/>
        <end position="126"/>
    </location>
</feature>
<feature type="chain" id="PRO_5016276144" evidence="1">
    <location>
        <begin position="20"/>
        <end position="254"/>
    </location>
</feature>
<dbReference type="EMBL" id="UFQT01002786">
    <property type="protein sequence ID" value="SSX34069.1"/>
    <property type="molecule type" value="Genomic_DNA"/>
</dbReference>
<dbReference type="VEuPathDB" id="VectorBase:CSON007308"/>
<protein>
    <submittedName>
        <fullName evidence="3">CSON007308 protein</fullName>
    </submittedName>
</protein>
<gene>
    <name evidence="3" type="primary">CSON007308</name>
</gene>
<dbReference type="PROSITE" id="PS51969">
    <property type="entry name" value="CBM39"/>
    <property type="match status" value="2"/>
</dbReference>
<organism evidence="3">
    <name type="scientific">Culicoides sonorensis</name>
    <name type="common">Biting midge</name>
    <dbReference type="NCBI Taxonomy" id="179676"/>
    <lineage>
        <taxon>Eukaryota</taxon>
        <taxon>Metazoa</taxon>
        <taxon>Ecdysozoa</taxon>
        <taxon>Arthropoda</taxon>
        <taxon>Hexapoda</taxon>
        <taxon>Insecta</taxon>
        <taxon>Pterygota</taxon>
        <taxon>Neoptera</taxon>
        <taxon>Endopterygota</taxon>
        <taxon>Diptera</taxon>
        <taxon>Nematocera</taxon>
        <taxon>Chironomoidea</taxon>
        <taxon>Ceratopogonidae</taxon>
        <taxon>Ceratopogoninae</taxon>
        <taxon>Culicoides</taxon>
        <taxon>Monoculicoides</taxon>
    </lineage>
</organism>
<keyword evidence="1" id="KW-0732">Signal</keyword>
<dbReference type="OMA" id="MAIFAFH"/>
<accession>A0A336MY82</accession>
<evidence type="ECO:0000259" key="2">
    <source>
        <dbReference type="PROSITE" id="PS51969"/>
    </source>
</evidence>
<feature type="signal peptide" evidence="1">
    <location>
        <begin position="1"/>
        <end position="19"/>
    </location>
</feature>
<evidence type="ECO:0000256" key="1">
    <source>
        <dbReference type="SAM" id="SignalP"/>
    </source>
</evidence>
<proteinExistence type="predicted"/>
<sequence>MSKLLILILFHVIYFQIHSIESSSDFEHPPLEIKVFNPKGFTFSIPAVTGISLFAFHGKLNEGFDGLEAGHWSRDITKAKNGRFTFIERSSELKIGDVINFWTYVLHNGLGYRHDNGQFVVKAYENASIDEIYPTTNSMKYEIPLPKIEVSYPKGFQVSIPATSGMAIFAFHGKLNEEFNGLEAGMWSKDILGEENGRFTFKDDEVELKIGDTIYYWLYVIKDGLGYRRDNGVFVVRQYDHFEIDIRLDMENEN</sequence>
<dbReference type="GO" id="GO:0030246">
    <property type="term" value="F:carbohydrate binding"/>
    <property type="evidence" value="ECO:0007669"/>
    <property type="project" value="InterPro"/>
</dbReference>
<feature type="domain" description="CBM39" evidence="2">
    <location>
        <begin position="141"/>
        <end position="241"/>
    </location>
</feature>
<dbReference type="InterPro" id="IPR043030">
    <property type="entry name" value="BGBP_N_sf"/>
</dbReference>
<dbReference type="AlphaFoldDB" id="A0A336MY82"/>
<dbReference type="InterPro" id="IPR031756">
    <property type="entry name" value="BGBP_N"/>
</dbReference>
<reference evidence="3" key="1">
    <citation type="submission" date="2018-07" db="EMBL/GenBank/DDBJ databases">
        <authorList>
            <person name="Quirk P.G."/>
            <person name="Krulwich T.A."/>
        </authorList>
    </citation>
    <scope>NUCLEOTIDE SEQUENCE</scope>
</reference>
<evidence type="ECO:0000313" key="3">
    <source>
        <dbReference type="EMBL" id="SSX34069.1"/>
    </source>
</evidence>